<dbReference type="AlphaFoldDB" id="A0A245ZDP8"/>
<organism evidence="2 3">
    <name type="scientific">Sphingomonas mucosissima</name>
    <dbReference type="NCBI Taxonomy" id="370959"/>
    <lineage>
        <taxon>Bacteria</taxon>
        <taxon>Pseudomonadati</taxon>
        <taxon>Pseudomonadota</taxon>
        <taxon>Alphaproteobacteria</taxon>
        <taxon>Sphingomonadales</taxon>
        <taxon>Sphingomonadaceae</taxon>
        <taxon>Sphingomonas</taxon>
    </lineage>
</organism>
<keyword evidence="1" id="KW-0472">Membrane</keyword>
<comment type="caution">
    <text evidence="2">The sequence shown here is derived from an EMBL/GenBank/DDBJ whole genome shotgun (WGS) entry which is preliminary data.</text>
</comment>
<evidence type="ECO:0000313" key="2">
    <source>
        <dbReference type="EMBL" id="OWK27876.1"/>
    </source>
</evidence>
<name>A0A245ZDP8_9SPHN</name>
<reference evidence="2 3" key="1">
    <citation type="submission" date="2017-03" db="EMBL/GenBank/DDBJ databases">
        <title>Genome sequence of Sphingomonas mucosissima DSM 17494.</title>
        <authorList>
            <person name="Poehlein A."/>
            <person name="Wuebbeler J.H."/>
            <person name="Steinbuechel A."/>
            <person name="Daniel R."/>
        </authorList>
    </citation>
    <scope>NUCLEOTIDE SEQUENCE [LARGE SCALE GENOMIC DNA]</scope>
    <source>
        <strain evidence="2 3">DSM 17494</strain>
    </source>
</reference>
<gene>
    <name evidence="2" type="ORF">SPMU_33090</name>
</gene>
<accession>A0A245ZDP8</accession>
<sequence>MAAHGDDARGSALVVLATFGVAALGTVLAAPLIEQGPVPLAAIDLLLHVAALASLLVLPAFALDEEVQAKSLPAQLMPVRG</sequence>
<protein>
    <submittedName>
        <fullName evidence="2">Uncharacterized protein</fullName>
    </submittedName>
</protein>
<feature type="transmembrane region" description="Helical" evidence="1">
    <location>
        <begin position="45"/>
        <end position="63"/>
    </location>
</feature>
<proteinExistence type="predicted"/>
<keyword evidence="1" id="KW-0812">Transmembrane</keyword>
<keyword evidence="1" id="KW-1133">Transmembrane helix</keyword>
<evidence type="ECO:0000256" key="1">
    <source>
        <dbReference type="SAM" id="Phobius"/>
    </source>
</evidence>
<keyword evidence="3" id="KW-1185">Reference proteome</keyword>
<dbReference type="Proteomes" id="UP000197783">
    <property type="component" value="Unassembled WGS sequence"/>
</dbReference>
<dbReference type="EMBL" id="NBBJ01000008">
    <property type="protein sequence ID" value="OWK27876.1"/>
    <property type="molecule type" value="Genomic_DNA"/>
</dbReference>
<evidence type="ECO:0000313" key="3">
    <source>
        <dbReference type="Proteomes" id="UP000197783"/>
    </source>
</evidence>